<accession>A0A660KXR2</accession>
<keyword evidence="3" id="KW-1185">Reference proteome</keyword>
<protein>
    <submittedName>
        <fullName evidence="2">Uncharacterized protein</fullName>
    </submittedName>
</protein>
<dbReference type="AlphaFoldDB" id="A0A660KXR2"/>
<evidence type="ECO:0000313" key="3">
    <source>
        <dbReference type="Proteomes" id="UP000267019"/>
    </source>
</evidence>
<evidence type="ECO:0000256" key="1">
    <source>
        <dbReference type="SAM" id="MobiDB-lite"/>
    </source>
</evidence>
<reference evidence="2 3" key="1">
    <citation type="submission" date="2018-10" db="EMBL/GenBank/DDBJ databases">
        <title>Genomic Encyclopedia of Type Strains, Phase IV (KMG-IV): sequencing the most valuable type-strain genomes for metagenomic binning, comparative biology and taxonomic classification.</title>
        <authorList>
            <person name="Goeker M."/>
        </authorList>
    </citation>
    <scope>NUCLEOTIDE SEQUENCE [LARGE SCALE GENOMIC DNA]</scope>
    <source>
        <strain evidence="2 3">DSM 22653</strain>
    </source>
</reference>
<name>A0A660KXR2_9BACL</name>
<comment type="caution">
    <text evidence="2">The sequence shown here is derived from an EMBL/GenBank/DDBJ whole genome shotgun (WGS) entry which is preliminary data.</text>
</comment>
<evidence type="ECO:0000313" key="2">
    <source>
        <dbReference type="EMBL" id="RKQ85603.1"/>
    </source>
</evidence>
<proteinExistence type="predicted"/>
<gene>
    <name evidence="2" type="ORF">C7438_1007</name>
</gene>
<feature type="region of interest" description="Disordered" evidence="1">
    <location>
        <begin position="57"/>
        <end position="136"/>
    </location>
</feature>
<organism evidence="2 3">
    <name type="scientific">Brockia lithotrophica</name>
    <dbReference type="NCBI Taxonomy" id="933949"/>
    <lineage>
        <taxon>Bacteria</taxon>
        <taxon>Bacillati</taxon>
        <taxon>Bacillota</taxon>
        <taxon>Bacilli</taxon>
        <taxon>Bacillales</taxon>
        <taxon>Bacillales Family X. Incertae Sedis</taxon>
        <taxon>Brockia</taxon>
    </lineage>
</organism>
<sequence length="209" mass="22960">MLGRRSALVIGALVVLFFAGATFAYAHPGGMWGNLQKALGIGSPTDVKGSVLVAQDVPSKTEKKTEAKEEVGNDESSRESSEDHEELDHPDEKSVPSDEKGKEEAKPGNGEVRKSEKGQEQNSVSKRARAREQIRATHEAKMQRILDRARGTAVEAEILALPSLKLQELEAKLSTLEGWGTYSKEEAKILREAILEELQYLHRLTEASL</sequence>
<dbReference type="EMBL" id="RBIJ01000002">
    <property type="protein sequence ID" value="RKQ85603.1"/>
    <property type="molecule type" value="Genomic_DNA"/>
</dbReference>
<dbReference type="Proteomes" id="UP000267019">
    <property type="component" value="Unassembled WGS sequence"/>
</dbReference>
<feature type="compositionally biased region" description="Basic and acidic residues" evidence="1">
    <location>
        <begin position="59"/>
        <end position="119"/>
    </location>
</feature>